<gene>
    <name evidence="1" type="ORF">M9H77_29983</name>
</gene>
<protein>
    <submittedName>
        <fullName evidence="1">Uncharacterized protein</fullName>
    </submittedName>
</protein>
<evidence type="ECO:0000313" key="1">
    <source>
        <dbReference type="EMBL" id="KAI5652796.1"/>
    </source>
</evidence>
<accession>A0ACB9ZWC0</accession>
<evidence type="ECO:0000313" key="2">
    <source>
        <dbReference type="Proteomes" id="UP001060085"/>
    </source>
</evidence>
<reference evidence="2" key="1">
    <citation type="journal article" date="2023" name="Nat. Plants">
        <title>Single-cell RNA sequencing provides a high-resolution roadmap for understanding the multicellular compartmentation of specialized metabolism.</title>
        <authorList>
            <person name="Sun S."/>
            <person name="Shen X."/>
            <person name="Li Y."/>
            <person name="Li Y."/>
            <person name="Wang S."/>
            <person name="Li R."/>
            <person name="Zhang H."/>
            <person name="Shen G."/>
            <person name="Guo B."/>
            <person name="Wei J."/>
            <person name="Xu J."/>
            <person name="St-Pierre B."/>
            <person name="Chen S."/>
            <person name="Sun C."/>
        </authorList>
    </citation>
    <scope>NUCLEOTIDE SEQUENCE [LARGE SCALE GENOMIC DNA]</scope>
</reference>
<dbReference type="Proteomes" id="UP001060085">
    <property type="component" value="Linkage Group LG07"/>
</dbReference>
<sequence>MDSVEEFLQENIGCEGDEDPNTFEEFLELEEYIDLGHLFTIDRIFCSKDELVDWAKQIVMKAKTYLIINRYQRSRAADCRPYVILAYERGGAVKKKTKPIVDDEGKEILIKRRGPYGTKNCGCPFKLNGEKMATSENRQLFIHNGRHNHKLAVYNHGHVQAARLTEEQLQQTE</sequence>
<comment type="caution">
    <text evidence="1">The sequence shown here is derived from an EMBL/GenBank/DDBJ whole genome shotgun (WGS) entry which is preliminary data.</text>
</comment>
<name>A0ACB9ZWC0_CATRO</name>
<organism evidence="1 2">
    <name type="scientific">Catharanthus roseus</name>
    <name type="common">Madagascar periwinkle</name>
    <name type="synonym">Vinca rosea</name>
    <dbReference type="NCBI Taxonomy" id="4058"/>
    <lineage>
        <taxon>Eukaryota</taxon>
        <taxon>Viridiplantae</taxon>
        <taxon>Streptophyta</taxon>
        <taxon>Embryophyta</taxon>
        <taxon>Tracheophyta</taxon>
        <taxon>Spermatophyta</taxon>
        <taxon>Magnoliopsida</taxon>
        <taxon>eudicotyledons</taxon>
        <taxon>Gunneridae</taxon>
        <taxon>Pentapetalae</taxon>
        <taxon>asterids</taxon>
        <taxon>lamiids</taxon>
        <taxon>Gentianales</taxon>
        <taxon>Apocynaceae</taxon>
        <taxon>Rauvolfioideae</taxon>
        <taxon>Vinceae</taxon>
        <taxon>Catharanthinae</taxon>
        <taxon>Catharanthus</taxon>
    </lineage>
</organism>
<dbReference type="EMBL" id="CM044707">
    <property type="protein sequence ID" value="KAI5652796.1"/>
    <property type="molecule type" value="Genomic_DNA"/>
</dbReference>
<keyword evidence="2" id="KW-1185">Reference proteome</keyword>
<proteinExistence type="predicted"/>